<feature type="domain" description="Tudor-knot" evidence="2">
    <location>
        <begin position="104"/>
        <end position="161"/>
    </location>
</feature>
<keyword evidence="4" id="KW-1185">Reference proteome</keyword>
<gene>
    <name evidence="3" type="primary">RvY_12404</name>
    <name evidence="3" type="synonym">RvY_12404.1</name>
    <name evidence="3" type="ORF">RvY_12404-1</name>
</gene>
<sequence>MILRSFDTCRDLRNQKPSSSQVAAWNIPSHCADNHCLSVEWKQRVVLFHSAMDKTSTCSAPSHGGIPPPIMTINPAPSTPNRNMKKELNDHAEMRLEDFMKKFSVGDDVWVISKGQWHEAKIILIETYKYPGDETTSVPIYRIHYPDWGKRYDEWMYNDSLMLQNTENNAKASAENGALMEASGIKSMKTGKRTAQADKTSSLQMTAKKARVFQSSNPVPINGVFPSRGRGKGGSRGGATAEPRGTTSSKQARIDAELSAGDNISAAGCQSLEPPSMASALESEPTTLTDNGKAHSLEPAISSEKSINRLENPSSIKKTERAKNTGAKKKVPADRGVPFSFILGRFFRGKLNHPAFVSRAAHKLHGLVPASAKHVGKSGGGKVRQHIGRSCSISRQIDLQT</sequence>
<protein>
    <recommendedName>
        <fullName evidence="2">Tudor-knot domain-containing protein</fullName>
    </recommendedName>
</protein>
<reference evidence="3 4" key="1">
    <citation type="journal article" date="2016" name="Nat. Commun.">
        <title>Extremotolerant tardigrade genome and improved radiotolerance of human cultured cells by tardigrade-unique protein.</title>
        <authorList>
            <person name="Hashimoto T."/>
            <person name="Horikawa D.D."/>
            <person name="Saito Y."/>
            <person name="Kuwahara H."/>
            <person name="Kozuka-Hata H."/>
            <person name="Shin-I T."/>
            <person name="Minakuchi Y."/>
            <person name="Ohishi K."/>
            <person name="Motoyama A."/>
            <person name="Aizu T."/>
            <person name="Enomoto A."/>
            <person name="Kondo K."/>
            <person name="Tanaka S."/>
            <person name="Hara Y."/>
            <person name="Koshikawa S."/>
            <person name="Sagara H."/>
            <person name="Miura T."/>
            <person name="Yokobori S."/>
            <person name="Miyagawa K."/>
            <person name="Suzuki Y."/>
            <person name="Kubo T."/>
            <person name="Oyama M."/>
            <person name="Kohara Y."/>
            <person name="Fujiyama A."/>
            <person name="Arakawa K."/>
            <person name="Katayama T."/>
            <person name="Toyoda A."/>
            <person name="Kunieda T."/>
        </authorList>
    </citation>
    <scope>NUCLEOTIDE SEQUENCE [LARGE SCALE GENOMIC DNA]</scope>
    <source>
        <strain evidence="3 4">YOKOZUNA-1</strain>
    </source>
</reference>
<dbReference type="AlphaFoldDB" id="A0A1D1VS14"/>
<comment type="caution">
    <text evidence="3">The sequence shown here is derived from an EMBL/GenBank/DDBJ whole genome shotgun (WGS) entry which is preliminary data.</text>
</comment>
<feature type="compositionally biased region" description="Polar residues" evidence="1">
    <location>
        <begin position="303"/>
        <end position="316"/>
    </location>
</feature>
<dbReference type="InterPro" id="IPR016197">
    <property type="entry name" value="Chromo-like_dom_sf"/>
</dbReference>
<dbReference type="InterPro" id="IPR025995">
    <property type="entry name" value="Tudor-knot"/>
</dbReference>
<dbReference type="Proteomes" id="UP000186922">
    <property type="component" value="Unassembled WGS sequence"/>
</dbReference>
<dbReference type="EMBL" id="BDGG01000007">
    <property type="protein sequence ID" value="GAV01744.1"/>
    <property type="molecule type" value="Genomic_DNA"/>
</dbReference>
<dbReference type="Gene3D" id="2.30.30.140">
    <property type="match status" value="1"/>
</dbReference>
<dbReference type="OrthoDB" id="124855at2759"/>
<organism evidence="3 4">
    <name type="scientific">Ramazzottius varieornatus</name>
    <name type="common">Water bear</name>
    <name type="synonym">Tardigrade</name>
    <dbReference type="NCBI Taxonomy" id="947166"/>
    <lineage>
        <taxon>Eukaryota</taxon>
        <taxon>Metazoa</taxon>
        <taxon>Ecdysozoa</taxon>
        <taxon>Tardigrada</taxon>
        <taxon>Eutardigrada</taxon>
        <taxon>Parachela</taxon>
        <taxon>Hypsibioidea</taxon>
        <taxon>Ramazzottiidae</taxon>
        <taxon>Ramazzottius</taxon>
    </lineage>
</organism>
<proteinExistence type="predicted"/>
<evidence type="ECO:0000313" key="3">
    <source>
        <dbReference type="EMBL" id="GAV01744.1"/>
    </source>
</evidence>
<dbReference type="SUPFAM" id="SSF54160">
    <property type="entry name" value="Chromo domain-like"/>
    <property type="match status" value="1"/>
</dbReference>
<feature type="region of interest" description="Disordered" evidence="1">
    <location>
        <begin position="276"/>
        <end position="332"/>
    </location>
</feature>
<accession>A0A1D1VS14</accession>
<feature type="region of interest" description="Disordered" evidence="1">
    <location>
        <begin position="217"/>
        <end position="251"/>
    </location>
</feature>
<name>A0A1D1VS14_RAMVA</name>
<evidence type="ECO:0000313" key="4">
    <source>
        <dbReference type="Proteomes" id="UP000186922"/>
    </source>
</evidence>
<evidence type="ECO:0000259" key="2">
    <source>
        <dbReference type="Pfam" id="PF11717"/>
    </source>
</evidence>
<dbReference type="Pfam" id="PF11717">
    <property type="entry name" value="Tudor-knot"/>
    <property type="match status" value="1"/>
</dbReference>
<evidence type="ECO:0000256" key="1">
    <source>
        <dbReference type="SAM" id="MobiDB-lite"/>
    </source>
</evidence>